<organism evidence="8">
    <name type="scientific">Caldithrix abyssi</name>
    <dbReference type="NCBI Taxonomy" id="187145"/>
    <lineage>
        <taxon>Bacteria</taxon>
        <taxon>Pseudomonadati</taxon>
        <taxon>Calditrichota</taxon>
        <taxon>Calditrichia</taxon>
        <taxon>Calditrichales</taxon>
        <taxon>Calditrichaceae</taxon>
        <taxon>Caldithrix</taxon>
    </lineage>
</organism>
<evidence type="ECO:0000256" key="7">
    <source>
        <dbReference type="SAM" id="Phobius"/>
    </source>
</evidence>
<dbReference type="GO" id="GO:0006829">
    <property type="term" value="P:zinc ion transport"/>
    <property type="evidence" value="ECO:0007669"/>
    <property type="project" value="InterPro"/>
</dbReference>
<evidence type="ECO:0000256" key="1">
    <source>
        <dbReference type="ARBA" id="ARBA00004127"/>
    </source>
</evidence>
<feature type="transmembrane region" description="Helical" evidence="7">
    <location>
        <begin position="222"/>
        <end position="241"/>
    </location>
</feature>
<dbReference type="GO" id="GO:0046873">
    <property type="term" value="F:metal ion transmembrane transporter activity"/>
    <property type="evidence" value="ECO:0007669"/>
    <property type="project" value="InterPro"/>
</dbReference>
<dbReference type="EMBL" id="DROD01000453">
    <property type="protein sequence ID" value="HHJ52883.1"/>
    <property type="molecule type" value="Genomic_DNA"/>
</dbReference>
<keyword evidence="4 7" id="KW-1133">Transmembrane helix</keyword>
<feature type="transmembrane region" description="Helical" evidence="7">
    <location>
        <begin position="6"/>
        <end position="29"/>
    </location>
</feature>
<reference evidence="8" key="1">
    <citation type="journal article" date="2020" name="mSystems">
        <title>Genome- and Community-Level Interaction Insights into Carbon Utilization and Element Cycling Functions of Hydrothermarchaeota in Hydrothermal Sediment.</title>
        <authorList>
            <person name="Zhou Z."/>
            <person name="Liu Y."/>
            <person name="Xu W."/>
            <person name="Pan J."/>
            <person name="Luo Z.H."/>
            <person name="Li M."/>
        </authorList>
    </citation>
    <scope>NUCLEOTIDE SEQUENCE [LARGE SCALE GENOMIC DNA]</scope>
    <source>
        <strain evidence="8">HyVt-527</strain>
    </source>
</reference>
<feature type="transmembrane region" description="Helical" evidence="7">
    <location>
        <begin position="161"/>
        <end position="183"/>
    </location>
</feature>
<comment type="subcellular location">
    <subcellularLocation>
        <location evidence="1">Endomembrane system</location>
        <topology evidence="1">Multi-pass membrane protein</topology>
    </subcellularLocation>
    <subcellularLocation>
        <location evidence="2">Golgi apparatus membrane</location>
    </subcellularLocation>
</comment>
<evidence type="ECO:0000313" key="8">
    <source>
        <dbReference type="EMBL" id="HHJ52883.1"/>
    </source>
</evidence>
<evidence type="ECO:0000256" key="3">
    <source>
        <dbReference type="ARBA" id="ARBA00022692"/>
    </source>
</evidence>
<dbReference type="Pfam" id="PF02535">
    <property type="entry name" value="Zip"/>
    <property type="match status" value="2"/>
</dbReference>
<feature type="transmembrane region" description="Helical" evidence="7">
    <location>
        <begin position="189"/>
        <end position="210"/>
    </location>
</feature>
<name>A0A7V5PPL9_CALAY</name>
<dbReference type="AlphaFoldDB" id="A0A7V5PPL9"/>
<feature type="transmembrane region" description="Helical" evidence="7">
    <location>
        <begin position="102"/>
        <end position="124"/>
    </location>
</feature>
<keyword evidence="6 7" id="KW-0472">Membrane</keyword>
<feature type="transmembrane region" description="Helical" evidence="7">
    <location>
        <begin position="62"/>
        <end position="81"/>
    </location>
</feature>
<feature type="transmembrane region" description="Helical" evidence="7">
    <location>
        <begin position="36"/>
        <end position="56"/>
    </location>
</feature>
<dbReference type="InterPro" id="IPR045891">
    <property type="entry name" value="ZIP9"/>
</dbReference>
<evidence type="ECO:0000256" key="5">
    <source>
        <dbReference type="ARBA" id="ARBA00023034"/>
    </source>
</evidence>
<dbReference type="PANTHER" id="PTHR16133">
    <property type="entry name" value="SOLUTE CARRIER FAMILY 39 ZINC TRANSPORTER , MEMBER 9-RELATED"/>
    <property type="match status" value="1"/>
</dbReference>
<protein>
    <submittedName>
        <fullName evidence="8">Transporter, Zip family protein</fullName>
    </submittedName>
</protein>
<evidence type="ECO:0000256" key="6">
    <source>
        <dbReference type="ARBA" id="ARBA00023136"/>
    </source>
</evidence>
<dbReference type="Proteomes" id="UP000886124">
    <property type="component" value="Unassembled WGS sequence"/>
</dbReference>
<dbReference type="GO" id="GO:0016020">
    <property type="term" value="C:membrane"/>
    <property type="evidence" value="ECO:0007669"/>
    <property type="project" value="InterPro"/>
</dbReference>
<gene>
    <name evidence="8" type="ORF">ENJ89_06785</name>
</gene>
<dbReference type="InterPro" id="IPR003689">
    <property type="entry name" value="ZIP"/>
</dbReference>
<dbReference type="GO" id="GO:0012505">
    <property type="term" value="C:endomembrane system"/>
    <property type="evidence" value="ECO:0007669"/>
    <property type="project" value="UniProtKB-SubCell"/>
</dbReference>
<proteinExistence type="predicted"/>
<comment type="caution">
    <text evidence="8">The sequence shown here is derived from an EMBL/GenBank/DDBJ whole genome shotgun (WGS) entry which is preliminary data.</text>
</comment>
<keyword evidence="3 7" id="KW-0812">Transmembrane</keyword>
<evidence type="ECO:0000256" key="2">
    <source>
        <dbReference type="ARBA" id="ARBA00004394"/>
    </source>
</evidence>
<accession>A0A7V5PPL9</accession>
<sequence>MSAGSTHLVIYSVSIVIVAWVGGLIPLYFRGKRKVIHLFISFGAGVLLAAAFLHMIPDAARYIGSRLGLPILLGFLTLYILEKFIMTHPCPSEHCDYHRVGVSAFIGLSLHSLITGMALGAGILVPKLGFVVFLAVVLHKLPASLSLSSLFIKEHYTNARLFAYLTAFSLMVPLGAVSTYFFFENTSTTALGYLIAFSAGTFLHVAADDLLPEVHQHSHERVSRLISFFAGLFVLWLVHLLH</sequence>
<dbReference type="PANTHER" id="PTHR16133:SF0">
    <property type="entry name" value="ZINC_IRON REGULATED TRANSPORTER-RELATED PROTEIN 102B, ISOFORM E"/>
    <property type="match status" value="1"/>
</dbReference>
<keyword evidence="5" id="KW-0333">Golgi apparatus</keyword>
<evidence type="ECO:0000256" key="4">
    <source>
        <dbReference type="ARBA" id="ARBA00022989"/>
    </source>
</evidence>